<evidence type="ECO:0000256" key="5">
    <source>
        <dbReference type="ARBA" id="ARBA00023224"/>
    </source>
</evidence>
<dbReference type="GO" id="GO:0005737">
    <property type="term" value="C:cytoplasm"/>
    <property type="evidence" value="ECO:0007669"/>
    <property type="project" value="TreeGrafter"/>
</dbReference>
<gene>
    <name evidence="8" type="ORF">M0812_02693</name>
</gene>
<evidence type="ECO:0000256" key="7">
    <source>
        <dbReference type="PIRSR" id="PIRSR601019-2"/>
    </source>
</evidence>
<dbReference type="AlphaFoldDB" id="A0AAV7YQP7"/>
<dbReference type="GO" id="GO:0046872">
    <property type="term" value="F:metal ion binding"/>
    <property type="evidence" value="ECO:0007669"/>
    <property type="project" value="UniProtKB-KW"/>
</dbReference>
<evidence type="ECO:0000256" key="4">
    <source>
        <dbReference type="ARBA" id="ARBA00023134"/>
    </source>
</evidence>
<dbReference type="PANTHER" id="PTHR10218:SF302">
    <property type="entry name" value="GUANINE NUCLEOTIDE-BINDING PROTEIN ALPHA-5 SUBUNIT"/>
    <property type="match status" value="1"/>
</dbReference>
<feature type="binding site" evidence="6">
    <location>
        <begin position="266"/>
        <end position="269"/>
    </location>
    <ligand>
        <name>GTP</name>
        <dbReference type="ChEBI" id="CHEBI:37565"/>
    </ligand>
</feature>
<evidence type="ECO:0000256" key="1">
    <source>
        <dbReference type="ARBA" id="ARBA00022723"/>
    </source>
</evidence>
<dbReference type="FunFam" id="3.40.50.300:FF:000563">
    <property type="entry name" value="Guanine nucleotide-binding protein alpha subunit"/>
    <property type="match status" value="1"/>
</dbReference>
<proteinExistence type="predicted"/>
<evidence type="ECO:0000313" key="9">
    <source>
        <dbReference type="Proteomes" id="UP001146793"/>
    </source>
</evidence>
<keyword evidence="5" id="KW-0807">Transducer</keyword>
<dbReference type="InterPro" id="IPR011025">
    <property type="entry name" value="GproteinA_insert"/>
</dbReference>
<feature type="binding site" evidence="6">
    <location>
        <begin position="43"/>
        <end position="48"/>
    </location>
    <ligand>
        <name>GTP</name>
        <dbReference type="ChEBI" id="CHEBI:37565"/>
    </ligand>
</feature>
<dbReference type="GO" id="GO:0001664">
    <property type="term" value="F:G protein-coupled receptor binding"/>
    <property type="evidence" value="ECO:0007669"/>
    <property type="project" value="TreeGrafter"/>
</dbReference>
<feature type="binding site" evidence="7">
    <location>
        <position position="178"/>
    </location>
    <ligand>
        <name>Mg(2+)</name>
        <dbReference type="ChEBI" id="CHEBI:18420"/>
    </ligand>
</feature>
<keyword evidence="2 6" id="KW-0547">Nucleotide-binding</keyword>
<feature type="binding site" evidence="6">
    <location>
        <position position="322"/>
    </location>
    <ligand>
        <name>GTP</name>
        <dbReference type="ChEBI" id="CHEBI:37565"/>
    </ligand>
</feature>
<comment type="caution">
    <text evidence="8">The sequence shown here is derived from an EMBL/GenBank/DDBJ whole genome shotgun (WGS) entry which is preliminary data.</text>
</comment>
<evidence type="ECO:0000256" key="3">
    <source>
        <dbReference type="ARBA" id="ARBA00022842"/>
    </source>
</evidence>
<dbReference type="GO" id="GO:0007188">
    <property type="term" value="P:adenylate cyclase-modulating G protein-coupled receptor signaling pathway"/>
    <property type="evidence" value="ECO:0007669"/>
    <property type="project" value="TreeGrafter"/>
</dbReference>
<dbReference type="EMBL" id="JANTQA010000048">
    <property type="protein sequence ID" value="KAJ3431017.1"/>
    <property type="molecule type" value="Genomic_DNA"/>
</dbReference>
<dbReference type="GO" id="GO:0005525">
    <property type="term" value="F:GTP binding"/>
    <property type="evidence" value="ECO:0007669"/>
    <property type="project" value="UniProtKB-KW"/>
</dbReference>
<keyword evidence="3 7" id="KW-0460">Magnesium</keyword>
<dbReference type="InterPro" id="IPR001019">
    <property type="entry name" value="Gprotein_alpha_su"/>
</dbReference>
<dbReference type="PANTHER" id="PTHR10218">
    <property type="entry name" value="GTP-BINDING PROTEIN ALPHA SUBUNIT"/>
    <property type="match status" value="1"/>
</dbReference>
<reference evidence="8" key="1">
    <citation type="submission" date="2022-08" db="EMBL/GenBank/DDBJ databases">
        <title>Novel sulphate-reducing endosymbionts in the free-living metamonad Anaeramoeba.</title>
        <authorList>
            <person name="Jerlstrom-Hultqvist J."/>
            <person name="Cepicka I."/>
            <person name="Gallot-Lavallee L."/>
            <person name="Salas-Leiva D."/>
            <person name="Curtis B.A."/>
            <person name="Zahonova K."/>
            <person name="Pipaliya S."/>
            <person name="Dacks J."/>
            <person name="Roger A.J."/>
        </authorList>
    </citation>
    <scope>NUCLEOTIDE SEQUENCE</scope>
    <source>
        <strain evidence="8">Busselton2</strain>
    </source>
</reference>
<dbReference type="SUPFAM" id="SSF52540">
    <property type="entry name" value="P-loop containing nucleoside triphosphate hydrolases"/>
    <property type="match status" value="1"/>
</dbReference>
<dbReference type="PROSITE" id="PS51882">
    <property type="entry name" value="G_ALPHA"/>
    <property type="match status" value="1"/>
</dbReference>
<evidence type="ECO:0000256" key="2">
    <source>
        <dbReference type="ARBA" id="ARBA00022741"/>
    </source>
</evidence>
<name>A0AAV7YQP7_9EUKA</name>
<dbReference type="Gene3D" id="1.10.400.10">
    <property type="entry name" value="GI Alpha 1, domain 2-like"/>
    <property type="match status" value="1"/>
</dbReference>
<feature type="binding site" evidence="6">
    <location>
        <begin position="172"/>
        <end position="178"/>
    </location>
    <ligand>
        <name>GTP</name>
        <dbReference type="ChEBI" id="CHEBI:37565"/>
    </ligand>
</feature>
<dbReference type="GO" id="GO:0005834">
    <property type="term" value="C:heterotrimeric G-protein complex"/>
    <property type="evidence" value="ECO:0007669"/>
    <property type="project" value="TreeGrafter"/>
</dbReference>
<dbReference type="Pfam" id="PF00503">
    <property type="entry name" value="G-alpha"/>
    <property type="match status" value="1"/>
</dbReference>
<dbReference type="Gene3D" id="3.40.50.300">
    <property type="entry name" value="P-loop containing nucleotide triphosphate hydrolases"/>
    <property type="match status" value="1"/>
</dbReference>
<dbReference type="SUPFAM" id="SSF47895">
    <property type="entry name" value="Transducin (alpha subunit), insertion domain"/>
    <property type="match status" value="1"/>
</dbReference>
<organism evidence="8 9">
    <name type="scientific">Anaeramoeba flamelloides</name>
    <dbReference type="NCBI Taxonomy" id="1746091"/>
    <lineage>
        <taxon>Eukaryota</taxon>
        <taxon>Metamonada</taxon>
        <taxon>Anaeramoebidae</taxon>
        <taxon>Anaeramoeba</taxon>
    </lineage>
</organism>
<dbReference type="GO" id="GO:0003924">
    <property type="term" value="F:GTPase activity"/>
    <property type="evidence" value="ECO:0007669"/>
    <property type="project" value="InterPro"/>
</dbReference>
<evidence type="ECO:0000256" key="6">
    <source>
        <dbReference type="PIRSR" id="PIRSR601019-1"/>
    </source>
</evidence>
<dbReference type="Proteomes" id="UP001146793">
    <property type="component" value="Unassembled WGS sequence"/>
</dbReference>
<accession>A0AAV7YQP7</accession>
<dbReference type="SMART" id="SM00275">
    <property type="entry name" value="G_alpha"/>
    <property type="match status" value="1"/>
</dbReference>
<feature type="binding site" evidence="6">
    <location>
        <begin position="197"/>
        <end position="201"/>
    </location>
    <ligand>
        <name>GTP</name>
        <dbReference type="ChEBI" id="CHEBI:37565"/>
    </ligand>
</feature>
<keyword evidence="1 7" id="KW-0479">Metal-binding</keyword>
<feature type="binding site" evidence="7">
    <location>
        <position position="47"/>
    </location>
    <ligand>
        <name>Mg(2+)</name>
        <dbReference type="ChEBI" id="CHEBI:18420"/>
    </ligand>
</feature>
<dbReference type="InterPro" id="IPR027417">
    <property type="entry name" value="P-loop_NTPase"/>
</dbReference>
<protein>
    <submittedName>
        <fullName evidence="8">Guanine nucleotide-binding protein g(O) subunit alpha</fullName>
    </submittedName>
</protein>
<dbReference type="GO" id="GO:0031683">
    <property type="term" value="F:G-protein beta/gamma-subunit complex binding"/>
    <property type="evidence" value="ECO:0007669"/>
    <property type="project" value="InterPro"/>
</dbReference>
<dbReference type="PRINTS" id="PR00318">
    <property type="entry name" value="GPROTEINA"/>
</dbReference>
<dbReference type="CDD" id="cd00066">
    <property type="entry name" value="G-alpha"/>
    <property type="match status" value="1"/>
</dbReference>
<sequence length="350" mass="40611">MGCGPSKTDNKEIKNNNKIDKTLREVKQENDNKVIILLLGSGESGKSTIARQMKIIHQNGFSEMEKMKYKTIIHSNIIEYVQELIQLIEKNNLPELEQNLKPIKEEIMELPPNTDINSELAEQITQLWENSSIQEAFKIGTLSRIPCSAEYFFNNIENFGDENYIPNETDILNTRARTTGILTTEFELNSREFTLIDVGGQRNERKKWINCFENVTGVLFVTSLSEYDQVLFEDENINRMHESLLLFEEIANSRWFKDTSLILFLNKIDLFKKKIKNKKLSVCFPDYEGGNDYDEVINYIKNKFQEKVKNTEKNLYIHYTCATDTKNVRYVFAAVKDIVIQNVSPQIGLC</sequence>
<keyword evidence="4 6" id="KW-0342">GTP-binding</keyword>
<evidence type="ECO:0000313" key="8">
    <source>
        <dbReference type="EMBL" id="KAJ3431017.1"/>
    </source>
</evidence>